<dbReference type="GO" id="GO:0055085">
    <property type="term" value="P:transmembrane transport"/>
    <property type="evidence" value="ECO:0007669"/>
    <property type="project" value="InterPro"/>
</dbReference>
<proteinExistence type="inferred from homology"/>
<keyword evidence="2 7" id="KW-0813">Transport</keyword>
<reference evidence="9 10" key="1">
    <citation type="submission" date="2018-11" db="EMBL/GenBank/DDBJ databases">
        <title>Pseudaminobacter arsenicus sp. nov., an arsenic-resistant bacterium isolated from arsenic-rich aquifers.</title>
        <authorList>
            <person name="Mu Y."/>
        </authorList>
    </citation>
    <scope>NUCLEOTIDE SEQUENCE [LARGE SCALE GENOMIC DNA]</scope>
    <source>
        <strain evidence="9 10">CB3</strain>
    </source>
</reference>
<dbReference type="EMBL" id="RKST01000038">
    <property type="protein sequence ID" value="RUM95529.1"/>
    <property type="molecule type" value="Genomic_DNA"/>
</dbReference>
<dbReference type="SUPFAM" id="SSF161098">
    <property type="entry name" value="MetI-like"/>
    <property type="match status" value="1"/>
</dbReference>
<comment type="caution">
    <text evidence="9">The sequence shown here is derived from an EMBL/GenBank/DDBJ whole genome shotgun (WGS) entry which is preliminary data.</text>
</comment>
<comment type="similarity">
    <text evidence="7">Belongs to the binding-protein-dependent transport system permease family.</text>
</comment>
<dbReference type="InterPro" id="IPR035906">
    <property type="entry name" value="MetI-like_sf"/>
</dbReference>
<evidence type="ECO:0000256" key="4">
    <source>
        <dbReference type="ARBA" id="ARBA00022692"/>
    </source>
</evidence>
<evidence type="ECO:0000313" key="9">
    <source>
        <dbReference type="EMBL" id="RUM95529.1"/>
    </source>
</evidence>
<sequence length="306" mass="32828">MSGSYLVQRLTGALITLLGVSIFVFLMVKALPGDPARVIAGVDATVEEVARIREELKLDQGLFQQFTTFLGDALTGNLGTSAKSGNPVAAEIAARLPATVQLAVLAIGVATFIGVLFGLFAALRPNSLVDYSLSAFTIGASSMPAFWLGLLLIIVFAVQFQVLPASGKDTWTSWILPTATLAAFSVALIARVTRAAMLEILRQDYIRTARAKGASERRVFIRHGLRNALLPVITVIGLQLGQLIGGAVLTEVVFSWPGIGRLLVEAIFARDFPVIQGVILVYAMMIVLLNLLVDLSYTLLDPRISY</sequence>
<protein>
    <submittedName>
        <fullName evidence="9">ABC transporter permease</fullName>
    </submittedName>
</protein>
<dbReference type="PROSITE" id="PS50928">
    <property type="entry name" value="ABC_TM1"/>
    <property type="match status" value="1"/>
</dbReference>
<keyword evidence="4 7" id="KW-0812">Transmembrane</keyword>
<accession>A0A432V025</accession>
<dbReference type="Gene3D" id="1.10.3720.10">
    <property type="entry name" value="MetI-like"/>
    <property type="match status" value="1"/>
</dbReference>
<comment type="subcellular location">
    <subcellularLocation>
        <location evidence="1 7">Cell membrane</location>
        <topology evidence="1 7">Multi-pass membrane protein</topology>
    </subcellularLocation>
</comment>
<evidence type="ECO:0000256" key="6">
    <source>
        <dbReference type="ARBA" id="ARBA00023136"/>
    </source>
</evidence>
<name>A0A432V025_9HYPH</name>
<dbReference type="RefSeq" id="WP_128628628.1">
    <property type="nucleotide sequence ID" value="NZ_RKST01000038.1"/>
</dbReference>
<keyword evidence="10" id="KW-1185">Reference proteome</keyword>
<feature type="transmembrane region" description="Helical" evidence="7">
    <location>
        <begin position="12"/>
        <end position="31"/>
    </location>
</feature>
<evidence type="ECO:0000256" key="5">
    <source>
        <dbReference type="ARBA" id="ARBA00022989"/>
    </source>
</evidence>
<gene>
    <name evidence="9" type="ORF">EET67_22780</name>
</gene>
<organism evidence="9 10">
    <name type="scientific">Borborobacter arsenicus</name>
    <dbReference type="NCBI Taxonomy" id="1851146"/>
    <lineage>
        <taxon>Bacteria</taxon>
        <taxon>Pseudomonadati</taxon>
        <taxon>Pseudomonadota</taxon>
        <taxon>Alphaproteobacteria</taxon>
        <taxon>Hyphomicrobiales</taxon>
        <taxon>Phyllobacteriaceae</taxon>
        <taxon>Borborobacter</taxon>
    </lineage>
</organism>
<feature type="domain" description="ABC transmembrane type-1" evidence="8">
    <location>
        <begin position="96"/>
        <end position="293"/>
    </location>
</feature>
<dbReference type="InterPro" id="IPR000515">
    <property type="entry name" value="MetI-like"/>
</dbReference>
<feature type="transmembrane region" description="Helical" evidence="7">
    <location>
        <begin position="174"/>
        <end position="193"/>
    </location>
</feature>
<evidence type="ECO:0000313" key="10">
    <source>
        <dbReference type="Proteomes" id="UP000281647"/>
    </source>
</evidence>
<keyword evidence="3" id="KW-1003">Cell membrane</keyword>
<evidence type="ECO:0000256" key="2">
    <source>
        <dbReference type="ARBA" id="ARBA00022448"/>
    </source>
</evidence>
<dbReference type="Proteomes" id="UP000281647">
    <property type="component" value="Unassembled WGS sequence"/>
</dbReference>
<dbReference type="AlphaFoldDB" id="A0A432V025"/>
<evidence type="ECO:0000256" key="7">
    <source>
        <dbReference type="RuleBase" id="RU363032"/>
    </source>
</evidence>
<feature type="transmembrane region" description="Helical" evidence="7">
    <location>
        <begin position="274"/>
        <end position="293"/>
    </location>
</feature>
<feature type="transmembrane region" description="Helical" evidence="7">
    <location>
        <begin position="102"/>
        <end position="123"/>
    </location>
</feature>
<dbReference type="PANTHER" id="PTHR43163">
    <property type="entry name" value="DIPEPTIDE TRANSPORT SYSTEM PERMEASE PROTEIN DPPB-RELATED"/>
    <property type="match status" value="1"/>
</dbReference>
<dbReference type="InterPro" id="IPR045621">
    <property type="entry name" value="BPD_transp_1_N"/>
</dbReference>
<dbReference type="PANTHER" id="PTHR43163:SF6">
    <property type="entry name" value="DIPEPTIDE TRANSPORT SYSTEM PERMEASE PROTEIN DPPB-RELATED"/>
    <property type="match status" value="1"/>
</dbReference>
<keyword evidence="6 7" id="KW-0472">Membrane</keyword>
<feature type="transmembrane region" description="Helical" evidence="7">
    <location>
        <begin position="135"/>
        <end position="162"/>
    </location>
</feature>
<evidence type="ECO:0000256" key="3">
    <source>
        <dbReference type="ARBA" id="ARBA00022475"/>
    </source>
</evidence>
<keyword evidence="5 7" id="KW-1133">Transmembrane helix</keyword>
<evidence type="ECO:0000256" key="1">
    <source>
        <dbReference type="ARBA" id="ARBA00004651"/>
    </source>
</evidence>
<feature type="transmembrane region" description="Helical" evidence="7">
    <location>
        <begin position="228"/>
        <end position="254"/>
    </location>
</feature>
<dbReference type="OrthoDB" id="9807402at2"/>
<dbReference type="Pfam" id="PF19300">
    <property type="entry name" value="BPD_transp_1_N"/>
    <property type="match status" value="1"/>
</dbReference>
<evidence type="ECO:0000259" key="8">
    <source>
        <dbReference type="PROSITE" id="PS50928"/>
    </source>
</evidence>
<dbReference type="GO" id="GO:0005886">
    <property type="term" value="C:plasma membrane"/>
    <property type="evidence" value="ECO:0007669"/>
    <property type="project" value="UniProtKB-SubCell"/>
</dbReference>
<dbReference type="Pfam" id="PF00528">
    <property type="entry name" value="BPD_transp_1"/>
    <property type="match status" value="1"/>
</dbReference>
<dbReference type="CDD" id="cd06261">
    <property type="entry name" value="TM_PBP2"/>
    <property type="match status" value="1"/>
</dbReference>